<reference evidence="1 2" key="1">
    <citation type="submission" date="2019-03" db="EMBL/GenBank/DDBJ databases">
        <title>Draft genome sequences of novel Actinobacteria.</title>
        <authorList>
            <person name="Sahin N."/>
            <person name="Ay H."/>
            <person name="Saygin H."/>
        </authorList>
    </citation>
    <scope>NUCLEOTIDE SEQUENCE [LARGE SCALE GENOMIC DNA]</scope>
    <source>
        <strain evidence="1 2">5K138</strain>
    </source>
</reference>
<protein>
    <submittedName>
        <fullName evidence="1">Uncharacterized protein</fullName>
    </submittedName>
</protein>
<dbReference type="EMBL" id="SMKZ01000020">
    <property type="protein sequence ID" value="TDE09139.1"/>
    <property type="molecule type" value="Genomic_DNA"/>
</dbReference>
<comment type="caution">
    <text evidence="1">The sequence shown here is derived from an EMBL/GenBank/DDBJ whole genome shotgun (WGS) entry which is preliminary data.</text>
</comment>
<accession>A0A4R5D6N9</accession>
<sequence>MISKDAQALGRELERLVRELRRGDRAVASVADAAHRLAQALADAAADARGDRRRPVPRLADHALADQVAVVGRELLDALAAGHEADLDAVVAALRSLRGPSE</sequence>
<dbReference type="Proteomes" id="UP000294739">
    <property type="component" value="Unassembled WGS sequence"/>
</dbReference>
<dbReference type="AlphaFoldDB" id="A0A4R5D6N9"/>
<gene>
    <name evidence="1" type="ORF">E1269_15630</name>
</gene>
<keyword evidence="2" id="KW-1185">Reference proteome</keyword>
<evidence type="ECO:0000313" key="2">
    <source>
        <dbReference type="Proteomes" id="UP000294739"/>
    </source>
</evidence>
<name>A0A4R5D6N9_9ACTN</name>
<dbReference type="InParanoid" id="A0A4R5D6N9"/>
<evidence type="ECO:0000313" key="1">
    <source>
        <dbReference type="EMBL" id="TDE09139.1"/>
    </source>
</evidence>
<dbReference type="RefSeq" id="WP_131896079.1">
    <property type="nucleotide sequence ID" value="NZ_SMKZ01000020.1"/>
</dbReference>
<proteinExistence type="predicted"/>
<organism evidence="1 2">
    <name type="scientific">Jiangella asiatica</name>
    <dbReference type="NCBI Taxonomy" id="2530372"/>
    <lineage>
        <taxon>Bacteria</taxon>
        <taxon>Bacillati</taxon>
        <taxon>Actinomycetota</taxon>
        <taxon>Actinomycetes</taxon>
        <taxon>Jiangellales</taxon>
        <taxon>Jiangellaceae</taxon>
        <taxon>Jiangella</taxon>
    </lineage>
</organism>